<sequence>MQTVTAPASARLQNLLLTKKAQILAIAANHGAYNVRVFGSVARNEAHDDSDIDFLVDYDSERRSPWFPMGLVQELEVLLEHKIDVATPAMLKERIRDRVMQEATPL</sequence>
<comment type="caution">
    <text evidence="11">The sequence shown here is derived from an EMBL/GenBank/DDBJ whole genome shotgun (WGS) entry which is preliminary data.</text>
</comment>
<evidence type="ECO:0000256" key="2">
    <source>
        <dbReference type="ARBA" id="ARBA00022649"/>
    </source>
</evidence>
<gene>
    <name evidence="11" type="ORF">DCF17_09670</name>
</gene>
<dbReference type="GO" id="GO:0016779">
    <property type="term" value="F:nucleotidyltransferase activity"/>
    <property type="evidence" value="ECO:0007669"/>
    <property type="project" value="UniProtKB-KW"/>
</dbReference>
<evidence type="ECO:0000256" key="5">
    <source>
        <dbReference type="ARBA" id="ARBA00022723"/>
    </source>
</evidence>
<dbReference type="InterPro" id="IPR052038">
    <property type="entry name" value="Type-VII_TA_antitoxin"/>
</dbReference>
<dbReference type="AlphaFoldDB" id="A0A2W4WAG5"/>
<evidence type="ECO:0000313" key="12">
    <source>
        <dbReference type="Proteomes" id="UP000249081"/>
    </source>
</evidence>
<keyword evidence="7" id="KW-0067">ATP-binding</keyword>
<dbReference type="Gene3D" id="3.30.460.10">
    <property type="entry name" value="Beta Polymerase, domain 2"/>
    <property type="match status" value="1"/>
</dbReference>
<keyword evidence="4" id="KW-0548">Nucleotidyltransferase</keyword>
<dbReference type="InterPro" id="IPR002934">
    <property type="entry name" value="Polymerase_NTP_transf_dom"/>
</dbReference>
<dbReference type="PANTHER" id="PTHR33571:SF12">
    <property type="entry name" value="BSL3053 PROTEIN"/>
    <property type="match status" value="1"/>
</dbReference>
<dbReference type="PANTHER" id="PTHR33571">
    <property type="entry name" value="SSL8005 PROTEIN"/>
    <property type="match status" value="1"/>
</dbReference>
<organism evidence="11 12">
    <name type="scientific">Shackletoniella antarctica</name>
    <dbReference type="NCBI Taxonomy" id="268115"/>
    <lineage>
        <taxon>Bacteria</taxon>
        <taxon>Bacillati</taxon>
        <taxon>Cyanobacteriota</taxon>
        <taxon>Cyanophyceae</taxon>
        <taxon>Oculatellales</taxon>
        <taxon>Oculatellaceae</taxon>
        <taxon>Shackletoniella</taxon>
    </lineage>
</organism>
<evidence type="ECO:0000256" key="8">
    <source>
        <dbReference type="ARBA" id="ARBA00022842"/>
    </source>
</evidence>
<keyword evidence="8" id="KW-0460">Magnesium</keyword>
<protein>
    <submittedName>
        <fullName evidence="11">DNA polymerase subunit beta</fullName>
    </submittedName>
</protein>
<evidence type="ECO:0000256" key="1">
    <source>
        <dbReference type="ARBA" id="ARBA00001946"/>
    </source>
</evidence>
<evidence type="ECO:0000256" key="6">
    <source>
        <dbReference type="ARBA" id="ARBA00022741"/>
    </source>
</evidence>
<evidence type="ECO:0000313" key="11">
    <source>
        <dbReference type="EMBL" id="PZO42023.1"/>
    </source>
</evidence>
<evidence type="ECO:0000256" key="4">
    <source>
        <dbReference type="ARBA" id="ARBA00022695"/>
    </source>
</evidence>
<evidence type="ECO:0000256" key="7">
    <source>
        <dbReference type="ARBA" id="ARBA00022840"/>
    </source>
</evidence>
<feature type="domain" description="Polymerase nucleotidyl transferase" evidence="10">
    <location>
        <begin position="32"/>
        <end position="102"/>
    </location>
</feature>
<evidence type="ECO:0000256" key="9">
    <source>
        <dbReference type="ARBA" id="ARBA00038276"/>
    </source>
</evidence>
<comment type="cofactor">
    <cofactor evidence="1">
        <name>Mg(2+)</name>
        <dbReference type="ChEBI" id="CHEBI:18420"/>
    </cofactor>
</comment>
<evidence type="ECO:0000259" key="10">
    <source>
        <dbReference type="Pfam" id="PF01909"/>
    </source>
</evidence>
<dbReference type="EMBL" id="QBMN01000055">
    <property type="protein sequence ID" value="PZO42023.1"/>
    <property type="molecule type" value="Genomic_DNA"/>
</dbReference>
<keyword evidence="3" id="KW-0808">Transferase</keyword>
<keyword evidence="6" id="KW-0547">Nucleotide-binding</keyword>
<keyword evidence="2" id="KW-1277">Toxin-antitoxin system</keyword>
<keyword evidence="5" id="KW-0479">Metal-binding</keyword>
<proteinExistence type="inferred from homology"/>
<reference evidence="11 12" key="2">
    <citation type="submission" date="2018-06" db="EMBL/GenBank/DDBJ databases">
        <title>Metagenomic assembly of (sub)arctic Cyanobacteria and their associated microbiome from non-axenic cultures.</title>
        <authorList>
            <person name="Baurain D."/>
        </authorList>
    </citation>
    <scope>NUCLEOTIDE SEQUENCE [LARGE SCALE GENOMIC DNA]</scope>
    <source>
        <strain evidence="11">ULC041bin1</strain>
    </source>
</reference>
<accession>A0A2W4WAG5</accession>
<dbReference type="CDD" id="cd05403">
    <property type="entry name" value="NT_KNTase_like"/>
    <property type="match status" value="1"/>
</dbReference>
<dbReference type="GO" id="GO:0005524">
    <property type="term" value="F:ATP binding"/>
    <property type="evidence" value="ECO:0007669"/>
    <property type="project" value="UniProtKB-KW"/>
</dbReference>
<evidence type="ECO:0000256" key="3">
    <source>
        <dbReference type="ARBA" id="ARBA00022679"/>
    </source>
</evidence>
<dbReference type="SUPFAM" id="SSF81301">
    <property type="entry name" value="Nucleotidyltransferase"/>
    <property type="match status" value="1"/>
</dbReference>
<dbReference type="Pfam" id="PF01909">
    <property type="entry name" value="NTP_transf_2"/>
    <property type="match status" value="1"/>
</dbReference>
<reference evidence="12" key="1">
    <citation type="submission" date="2018-04" db="EMBL/GenBank/DDBJ databases">
        <authorList>
            <person name="Cornet L."/>
        </authorList>
    </citation>
    <scope>NUCLEOTIDE SEQUENCE [LARGE SCALE GENOMIC DNA]</scope>
</reference>
<dbReference type="GO" id="GO:0046872">
    <property type="term" value="F:metal ion binding"/>
    <property type="evidence" value="ECO:0007669"/>
    <property type="project" value="UniProtKB-KW"/>
</dbReference>
<dbReference type="Proteomes" id="UP000249081">
    <property type="component" value="Unassembled WGS sequence"/>
</dbReference>
<name>A0A2W4WAG5_9CYAN</name>
<dbReference type="InterPro" id="IPR043519">
    <property type="entry name" value="NT_sf"/>
</dbReference>
<comment type="similarity">
    <text evidence="9">Belongs to the MntA antitoxin family.</text>
</comment>